<keyword evidence="3 6" id="KW-0812">Transmembrane</keyword>
<accession>A0A2M9CD96</accession>
<dbReference type="InterPro" id="IPR051449">
    <property type="entry name" value="ABC-2_transporter_component"/>
</dbReference>
<dbReference type="Pfam" id="PF12698">
    <property type="entry name" value="ABC2_membrane_3"/>
    <property type="match status" value="1"/>
</dbReference>
<feature type="transmembrane region" description="Helical" evidence="6">
    <location>
        <begin position="314"/>
        <end position="335"/>
    </location>
</feature>
<keyword evidence="5 6" id="KW-0472">Membrane</keyword>
<evidence type="ECO:0000256" key="4">
    <source>
        <dbReference type="ARBA" id="ARBA00022989"/>
    </source>
</evidence>
<keyword evidence="9" id="KW-1185">Reference proteome</keyword>
<keyword evidence="4 6" id="KW-1133">Transmembrane helix</keyword>
<feature type="transmembrane region" description="Helical" evidence="6">
    <location>
        <begin position="370"/>
        <end position="389"/>
    </location>
</feature>
<evidence type="ECO:0000256" key="6">
    <source>
        <dbReference type="SAM" id="Phobius"/>
    </source>
</evidence>
<evidence type="ECO:0000256" key="5">
    <source>
        <dbReference type="ARBA" id="ARBA00023136"/>
    </source>
</evidence>
<dbReference type="GO" id="GO:0140359">
    <property type="term" value="F:ABC-type transporter activity"/>
    <property type="evidence" value="ECO:0007669"/>
    <property type="project" value="InterPro"/>
</dbReference>
<organism evidence="8 9">
    <name type="scientific">Sediminihabitans luteus</name>
    <dbReference type="NCBI Taxonomy" id="1138585"/>
    <lineage>
        <taxon>Bacteria</taxon>
        <taxon>Bacillati</taxon>
        <taxon>Actinomycetota</taxon>
        <taxon>Actinomycetes</taxon>
        <taxon>Micrococcales</taxon>
        <taxon>Cellulomonadaceae</taxon>
        <taxon>Sediminihabitans</taxon>
    </lineage>
</organism>
<dbReference type="PANTHER" id="PTHR30294">
    <property type="entry name" value="MEMBRANE COMPONENT OF ABC TRANSPORTER YHHJ-RELATED"/>
    <property type="match status" value="1"/>
</dbReference>
<feature type="domain" description="ABC-2 type transporter transmembrane" evidence="7">
    <location>
        <begin position="39"/>
        <end position="389"/>
    </location>
</feature>
<evidence type="ECO:0000256" key="1">
    <source>
        <dbReference type="ARBA" id="ARBA00004651"/>
    </source>
</evidence>
<dbReference type="GO" id="GO:0005886">
    <property type="term" value="C:plasma membrane"/>
    <property type="evidence" value="ECO:0007669"/>
    <property type="project" value="UniProtKB-SubCell"/>
</dbReference>
<evidence type="ECO:0000313" key="9">
    <source>
        <dbReference type="Proteomes" id="UP000231693"/>
    </source>
</evidence>
<dbReference type="OrthoDB" id="3268959at2"/>
<keyword evidence="2" id="KW-1003">Cell membrane</keyword>
<dbReference type="Proteomes" id="UP000231693">
    <property type="component" value="Unassembled WGS sequence"/>
</dbReference>
<reference evidence="8 9" key="1">
    <citation type="submission" date="2017-11" db="EMBL/GenBank/DDBJ databases">
        <title>Genomic Encyclopedia of Archaeal and Bacterial Type Strains, Phase II (KMG-II): From Individual Species to Whole Genera.</title>
        <authorList>
            <person name="Goeker M."/>
        </authorList>
    </citation>
    <scope>NUCLEOTIDE SEQUENCE [LARGE SCALE GENOMIC DNA]</scope>
    <source>
        <strain evidence="8 9">DSM 25478</strain>
    </source>
</reference>
<dbReference type="InterPro" id="IPR013525">
    <property type="entry name" value="ABC2_TM"/>
</dbReference>
<feature type="transmembrane region" description="Helical" evidence="6">
    <location>
        <begin position="280"/>
        <end position="302"/>
    </location>
</feature>
<dbReference type="EMBL" id="PGFE01000004">
    <property type="protein sequence ID" value="PJJ69857.1"/>
    <property type="molecule type" value="Genomic_DNA"/>
</dbReference>
<evidence type="ECO:0000259" key="7">
    <source>
        <dbReference type="Pfam" id="PF12698"/>
    </source>
</evidence>
<evidence type="ECO:0000256" key="2">
    <source>
        <dbReference type="ARBA" id="ARBA00022475"/>
    </source>
</evidence>
<evidence type="ECO:0000313" key="8">
    <source>
        <dbReference type="EMBL" id="PJJ69857.1"/>
    </source>
</evidence>
<sequence>MSTPQQSTRATRAPRSTGAWSAIRLVAGREIRSRVMSKAWIITTAVLVLAVVGGGIVLNLVTSSGPDAQDVGFTSEVTELQQPLVATAEALGTDVVPTAVADRATGEQAVRDGDLAALVTGTPTDLEVVVDADLDSTLSTALTSVSQQAALSAQVTALGGDPDEVATALATSAPEVTALSPGDTTDVAQIAAGLLVGILIFMSIMLSGQLIAAGVVEEKQSRVVEILLASIRPWELLVGKVLGIGTVGFIQIALVAGAGAGTAAALGLVDASELSLGAAAGWLVVWYVIGYLTYAFALAGAASLVSRQEDVGSVIAPFTTLMIVPYVIAISIAPYDTDNTLVRWISYVPFCSPLVMPVRVAVGGVEPWEIALSLGLSILVIPVVVWLAARIYRGAVLRTGARLKVKDVLAGA</sequence>
<proteinExistence type="predicted"/>
<feature type="transmembrane region" description="Helical" evidence="6">
    <location>
        <begin position="190"/>
        <end position="216"/>
    </location>
</feature>
<name>A0A2M9CD96_9CELL</name>
<comment type="caution">
    <text evidence="8">The sequence shown here is derived from an EMBL/GenBank/DDBJ whole genome shotgun (WGS) entry which is preliminary data.</text>
</comment>
<gene>
    <name evidence="8" type="ORF">CLV28_2332</name>
</gene>
<feature type="transmembrane region" description="Helical" evidence="6">
    <location>
        <begin position="39"/>
        <end position="61"/>
    </location>
</feature>
<dbReference type="PANTHER" id="PTHR30294:SF29">
    <property type="entry name" value="MULTIDRUG ABC TRANSPORTER PERMEASE YBHS-RELATED"/>
    <property type="match status" value="1"/>
</dbReference>
<dbReference type="AlphaFoldDB" id="A0A2M9CD96"/>
<comment type="subcellular location">
    <subcellularLocation>
        <location evidence="1">Cell membrane</location>
        <topology evidence="1">Multi-pass membrane protein</topology>
    </subcellularLocation>
</comment>
<dbReference type="RefSeq" id="WP_100423505.1">
    <property type="nucleotide sequence ID" value="NZ_BOOX01000007.1"/>
</dbReference>
<feature type="transmembrane region" description="Helical" evidence="6">
    <location>
        <begin position="237"/>
        <end position="260"/>
    </location>
</feature>
<evidence type="ECO:0000256" key="3">
    <source>
        <dbReference type="ARBA" id="ARBA00022692"/>
    </source>
</evidence>
<protein>
    <submittedName>
        <fullName evidence="8">ABC-2 type transport system permease protein</fullName>
    </submittedName>
</protein>